<dbReference type="AlphaFoldDB" id="A0A5B7BDP9"/>
<evidence type="ECO:0000256" key="1">
    <source>
        <dbReference type="SAM" id="MobiDB-lite"/>
    </source>
</evidence>
<dbReference type="EMBL" id="GHES01036501">
    <property type="protein sequence ID" value="MPA67060.1"/>
    <property type="molecule type" value="Transcribed_RNA"/>
</dbReference>
<sequence length="172" mass="19884">MSAEELKIRGELEMDIERDLEEEIKDGIYQFALRLHRLYHHQKERNARELSEPGIKKSKTLSEVNINIKMEGGTKIEIKEIKKEARQSVRPRTSRSETVVAQDTNKVDWVKTLRSGTSSPLGASKKNESSNQNRVLHNNQLRRNRNSTVCLGQRKRNVGAHENKLLELGWRS</sequence>
<evidence type="ECO:0000313" key="2">
    <source>
        <dbReference type="EMBL" id="MPA67060.1"/>
    </source>
</evidence>
<feature type="region of interest" description="Disordered" evidence="1">
    <location>
        <begin position="114"/>
        <end position="143"/>
    </location>
</feature>
<reference evidence="2" key="1">
    <citation type="submission" date="2019-08" db="EMBL/GenBank/DDBJ databases">
        <title>Reference gene set and small RNA set construction with multiple tissues from Davidia involucrata Baill.</title>
        <authorList>
            <person name="Yang H."/>
            <person name="Zhou C."/>
            <person name="Li G."/>
            <person name="Wang J."/>
            <person name="Gao P."/>
            <person name="Wang M."/>
            <person name="Wang R."/>
            <person name="Zhao Y."/>
        </authorList>
    </citation>
    <scope>NUCLEOTIDE SEQUENCE</scope>
    <source>
        <tissue evidence="2">Mixed with DoveR01_LX</tissue>
    </source>
</reference>
<name>A0A5B7BDP9_DAVIN</name>
<protein>
    <submittedName>
        <fullName evidence="2">Uncharacterized protein</fullName>
    </submittedName>
</protein>
<feature type="compositionally biased region" description="Polar residues" evidence="1">
    <location>
        <begin position="129"/>
        <end position="139"/>
    </location>
</feature>
<organism evidence="2">
    <name type="scientific">Davidia involucrata</name>
    <name type="common">Dove tree</name>
    <dbReference type="NCBI Taxonomy" id="16924"/>
    <lineage>
        <taxon>Eukaryota</taxon>
        <taxon>Viridiplantae</taxon>
        <taxon>Streptophyta</taxon>
        <taxon>Embryophyta</taxon>
        <taxon>Tracheophyta</taxon>
        <taxon>Spermatophyta</taxon>
        <taxon>Magnoliopsida</taxon>
        <taxon>eudicotyledons</taxon>
        <taxon>Gunneridae</taxon>
        <taxon>Pentapetalae</taxon>
        <taxon>asterids</taxon>
        <taxon>Cornales</taxon>
        <taxon>Nyssaceae</taxon>
        <taxon>Davidia</taxon>
    </lineage>
</organism>
<proteinExistence type="predicted"/>
<accession>A0A5B7BDP9</accession>
<gene>
    <name evidence="2" type="ORF">Din_036501</name>
</gene>